<gene>
    <name evidence="3" type="ORF">C8D99_101264</name>
</gene>
<comment type="caution">
    <text evidence="3">The sequence shown here is derived from an EMBL/GenBank/DDBJ whole genome shotgun (WGS) entry which is preliminary data.</text>
</comment>
<feature type="coiled-coil region" evidence="1">
    <location>
        <begin position="201"/>
        <end position="249"/>
    </location>
</feature>
<evidence type="ECO:0000313" key="3">
    <source>
        <dbReference type="EMBL" id="TDY65114.1"/>
    </source>
</evidence>
<sequence>MKIHKYLMTVIWVLAVCFAPSPVTGDEKVLNRWSQKQDFYDKFGSELEVRATYYSAEYIEALVQVEAQKNLWTSDETEQYKYQLLKSLSLDEYIPIHIAFDNRGPAMHMSPFDKLATLWIGKNKVSPVDYDKRFNFRLQGKRDGLVFFPRYNEKGKPYLENAKTIRFSLSNAISSTTMDRSAVDFFWDVHRDNPEGLYKGRAAARLELDRLIKRIEKLNAEKRDLESKLNELNNELSSVNKRVEELQKQ</sequence>
<dbReference type="AlphaFoldDB" id="A0A4R8MHN4"/>
<feature type="chain" id="PRO_5020567174" evidence="2">
    <location>
        <begin position="26"/>
        <end position="249"/>
    </location>
</feature>
<reference evidence="3 4" key="1">
    <citation type="submission" date="2019-03" db="EMBL/GenBank/DDBJ databases">
        <title>Genomic Encyclopedia of Type Strains, Phase IV (KMG-IV): sequencing the most valuable type-strain genomes for metagenomic binning, comparative biology and taxonomic classification.</title>
        <authorList>
            <person name="Goeker M."/>
        </authorList>
    </citation>
    <scope>NUCLEOTIDE SEQUENCE [LARGE SCALE GENOMIC DNA]</scope>
    <source>
        <strain evidence="3 4">DSM 25964</strain>
    </source>
</reference>
<accession>A0A4R8MHN4</accession>
<name>A0A4R8MHN4_9BACT</name>
<dbReference type="RefSeq" id="WP_133955528.1">
    <property type="nucleotide sequence ID" value="NZ_SORI01000001.1"/>
</dbReference>
<dbReference type="OrthoDB" id="3911at2"/>
<dbReference type="Proteomes" id="UP000295066">
    <property type="component" value="Unassembled WGS sequence"/>
</dbReference>
<keyword evidence="4" id="KW-1185">Reference proteome</keyword>
<dbReference type="EMBL" id="SORI01000001">
    <property type="protein sequence ID" value="TDY65114.1"/>
    <property type="molecule type" value="Genomic_DNA"/>
</dbReference>
<organism evidence="3 4">
    <name type="scientific">Aminivibrio pyruvatiphilus</name>
    <dbReference type="NCBI Taxonomy" id="1005740"/>
    <lineage>
        <taxon>Bacteria</taxon>
        <taxon>Thermotogati</taxon>
        <taxon>Synergistota</taxon>
        <taxon>Synergistia</taxon>
        <taxon>Synergistales</taxon>
        <taxon>Aminobacteriaceae</taxon>
        <taxon>Aminivibrio</taxon>
    </lineage>
</organism>
<keyword evidence="1" id="KW-0175">Coiled coil</keyword>
<evidence type="ECO:0000256" key="1">
    <source>
        <dbReference type="SAM" id="Coils"/>
    </source>
</evidence>
<evidence type="ECO:0000313" key="4">
    <source>
        <dbReference type="Proteomes" id="UP000295066"/>
    </source>
</evidence>
<proteinExistence type="predicted"/>
<protein>
    <submittedName>
        <fullName evidence="3">Uncharacterized protein</fullName>
    </submittedName>
</protein>
<feature type="signal peptide" evidence="2">
    <location>
        <begin position="1"/>
        <end position="25"/>
    </location>
</feature>
<evidence type="ECO:0000256" key="2">
    <source>
        <dbReference type="SAM" id="SignalP"/>
    </source>
</evidence>
<keyword evidence="2" id="KW-0732">Signal</keyword>